<keyword evidence="2" id="KW-1185">Reference proteome</keyword>
<proteinExistence type="predicted"/>
<name>A0A9D4FMG3_DREPO</name>
<protein>
    <submittedName>
        <fullName evidence="1">Uncharacterized protein</fullName>
    </submittedName>
</protein>
<dbReference type="AlphaFoldDB" id="A0A9D4FMG3"/>
<evidence type="ECO:0000313" key="1">
    <source>
        <dbReference type="EMBL" id="KAH3799155.1"/>
    </source>
</evidence>
<gene>
    <name evidence="1" type="ORF">DPMN_152760</name>
</gene>
<reference evidence="1" key="2">
    <citation type="submission" date="2020-11" db="EMBL/GenBank/DDBJ databases">
        <authorList>
            <person name="McCartney M.A."/>
            <person name="Auch B."/>
            <person name="Kono T."/>
            <person name="Mallez S."/>
            <person name="Becker A."/>
            <person name="Gohl D.M."/>
            <person name="Silverstein K.A.T."/>
            <person name="Koren S."/>
            <person name="Bechman K.B."/>
            <person name="Herman A."/>
            <person name="Abrahante J.E."/>
            <person name="Garbe J."/>
        </authorList>
    </citation>
    <scope>NUCLEOTIDE SEQUENCE</scope>
    <source>
        <strain evidence="1">Duluth1</strain>
        <tissue evidence="1">Whole animal</tissue>
    </source>
</reference>
<comment type="caution">
    <text evidence="1">The sequence shown here is derived from an EMBL/GenBank/DDBJ whole genome shotgun (WGS) entry which is preliminary data.</text>
</comment>
<reference evidence="1" key="1">
    <citation type="journal article" date="2019" name="bioRxiv">
        <title>The Genome of the Zebra Mussel, Dreissena polymorpha: A Resource for Invasive Species Research.</title>
        <authorList>
            <person name="McCartney M.A."/>
            <person name="Auch B."/>
            <person name="Kono T."/>
            <person name="Mallez S."/>
            <person name="Zhang Y."/>
            <person name="Obille A."/>
            <person name="Becker A."/>
            <person name="Abrahante J.E."/>
            <person name="Garbe J."/>
            <person name="Badalamenti J.P."/>
            <person name="Herman A."/>
            <person name="Mangelson H."/>
            <person name="Liachko I."/>
            <person name="Sullivan S."/>
            <person name="Sone E.D."/>
            <person name="Koren S."/>
            <person name="Silverstein K.A.T."/>
            <person name="Beckman K.B."/>
            <person name="Gohl D.M."/>
        </authorList>
    </citation>
    <scope>NUCLEOTIDE SEQUENCE</scope>
    <source>
        <strain evidence="1">Duluth1</strain>
        <tissue evidence="1">Whole animal</tissue>
    </source>
</reference>
<sequence length="108" mass="12167">MAIGVNDREVRTIKQNTEAQVGNYQLGLYHQGDQELAGPLAEQQPITGFVSVCQRCLVYRLTSKYPIRNIVCIITGVISFNQVFGSSFTIRILDQYSDIRIIVTIPNF</sequence>
<organism evidence="1 2">
    <name type="scientific">Dreissena polymorpha</name>
    <name type="common">Zebra mussel</name>
    <name type="synonym">Mytilus polymorpha</name>
    <dbReference type="NCBI Taxonomy" id="45954"/>
    <lineage>
        <taxon>Eukaryota</taxon>
        <taxon>Metazoa</taxon>
        <taxon>Spiralia</taxon>
        <taxon>Lophotrochozoa</taxon>
        <taxon>Mollusca</taxon>
        <taxon>Bivalvia</taxon>
        <taxon>Autobranchia</taxon>
        <taxon>Heteroconchia</taxon>
        <taxon>Euheterodonta</taxon>
        <taxon>Imparidentia</taxon>
        <taxon>Neoheterodontei</taxon>
        <taxon>Myida</taxon>
        <taxon>Dreissenoidea</taxon>
        <taxon>Dreissenidae</taxon>
        <taxon>Dreissena</taxon>
    </lineage>
</organism>
<evidence type="ECO:0000313" key="2">
    <source>
        <dbReference type="Proteomes" id="UP000828390"/>
    </source>
</evidence>
<dbReference type="EMBL" id="JAIWYP010000007">
    <property type="protein sequence ID" value="KAH3799155.1"/>
    <property type="molecule type" value="Genomic_DNA"/>
</dbReference>
<dbReference type="Proteomes" id="UP000828390">
    <property type="component" value="Unassembled WGS sequence"/>
</dbReference>
<accession>A0A9D4FMG3</accession>